<evidence type="ECO:0000313" key="2">
    <source>
        <dbReference type="EMBL" id="CAG8041099.1"/>
    </source>
</evidence>
<protein>
    <recommendedName>
        <fullName evidence="1">Calcineurin-like phosphoesterase domain-containing protein</fullName>
    </recommendedName>
</protein>
<dbReference type="Pfam" id="PF00149">
    <property type="entry name" value="Metallophos"/>
    <property type="match status" value="1"/>
</dbReference>
<dbReference type="InterPro" id="IPR029052">
    <property type="entry name" value="Metallo-depent_PP-like"/>
</dbReference>
<dbReference type="InterPro" id="IPR004843">
    <property type="entry name" value="Calcineurin-like_PHP"/>
</dbReference>
<proteinExistence type="predicted"/>
<dbReference type="PANTHER" id="PTHR12905">
    <property type="entry name" value="METALLOPHOSPHOESTERASE"/>
    <property type="match status" value="1"/>
</dbReference>
<accession>A0A1V6XKE4</accession>
<reference evidence="2" key="3">
    <citation type="submission" date="2021-07" db="EMBL/GenBank/DDBJ databases">
        <authorList>
            <person name="Branca A.L. A."/>
        </authorList>
    </citation>
    <scope>NUCLEOTIDE SEQUENCE</scope>
</reference>
<dbReference type="Proteomes" id="UP001153461">
    <property type="component" value="Unassembled WGS sequence"/>
</dbReference>
<dbReference type="GO" id="GO:0016787">
    <property type="term" value="F:hydrolase activity"/>
    <property type="evidence" value="ECO:0007669"/>
    <property type="project" value="InterPro"/>
</dbReference>
<reference evidence="4" key="2">
    <citation type="journal article" date="2017" name="Nat. Microbiol.">
        <title>Global analysis of biosynthetic gene clusters reveals vast potential of secondary metabolite production in Penicillium species.</title>
        <authorList>
            <person name="Nielsen J.C."/>
            <person name="Grijseels S."/>
            <person name="Prigent S."/>
            <person name="Ji B."/>
            <person name="Dainat J."/>
            <person name="Nielsen K.F."/>
            <person name="Frisvad J.C."/>
            <person name="Workman M."/>
            <person name="Nielsen J."/>
        </authorList>
    </citation>
    <scope>NUCLEOTIDE SEQUENCE [LARGE SCALE GENOMIC DNA]</scope>
    <source>
        <strain evidence="4">IBT 13039</strain>
    </source>
</reference>
<dbReference type="AlphaFoldDB" id="A0A1V6XKE4"/>
<dbReference type="OrthoDB" id="630188at2759"/>
<organism evidence="3 4">
    <name type="scientific">Penicillium nalgiovense</name>
    <dbReference type="NCBI Taxonomy" id="60175"/>
    <lineage>
        <taxon>Eukaryota</taxon>
        <taxon>Fungi</taxon>
        <taxon>Dikarya</taxon>
        <taxon>Ascomycota</taxon>
        <taxon>Pezizomycotina</taxon>
        <taxon>Eurotiomycetes</taxon>
        <taxon>Eurotiomycetidae</taxon>
        <taxon>Eurotiales</taxon>
        <taxon>Aspergillaceae</taxon>
        <taxon>Penicillium</taxon>
    </lineage>
</organism>
<dbReference type="OMA" id="IKTRICM"/>
<gene>
    <name evidence="3" type="ORF">PENNAL_c0072G05943</name>
    <name evidence="2" type="ORF">PNAL_LOCUS3014</name>
</gene>
<dbReference type="InterPro" id="IPR051693">
    <property type="entry name" value="UPF0046_metallophosphoest"/>
</dbReference>
<keyword evidence="4" id="KW-1185">Reference proteome</keyword>
<comment type="caution">
    <text evidence="3">The sequence shown here is derived from an EMBL/GenBank/DDBJ whole genome shotgun (WGS) entry which is preliminary data.</text>
</comment>
<dbReference type="SUPFAM" id="SSF56300">
    <property type="entry name" value="Metallo-dependent phosphatases"/>
    <property type="match status" value="1"/>
</dbReference>
<dbReference type="Proteomes" id="UP000191691">
    <property type="component" value="Unassembled WGS sequence"/>
</dbReference>
<evidence type="ECO:0000259" key="1">
    <source>
        <dbReference type="Pfam" id="PF00149"/>
    </source>
</evidence>
<evidence type="ECO:0000313" key="3">
    <source>
        <dbReference type="EMBL" id="OQE75620.1"/>
    </source>
</evidence>
<sequence>MCVLGIPRVLWENQSPGMLPEPELGAYPSLPRSPTFPQSTNMSTIKTRICMISDTHTSTPHPPQRTDHAYRYPLPKANILLHAGDLTKVGYRVEHEAMIAMLADADAELKLVIAGNHDITLDEEYFTTFGYTRHQRPEQLGEESILLSDDNLQATLRTSSTKTPNKDSLKSYVRSIKSLWTSESARSAGIIYLEEGIHSFTLSTGATFTIYASPYQPEFYNWAFAYPRDQDRYNPAPAALPQPQNPIPDYPAIDILLTHGPPAGVLDQVPPDLNVGCGNLLRAARRARPRLHLFGHIHEGWGAQRGVWDDQGGDGGVKLEDVPTDAEEMLENRGAFCDVSAGADRPLRVGEETLFVNGSIMTVAYEARNAPWVVDLELPVAGG</sequence>
<reference evidence="3" key="1">
    <citation type="submission" date="2016-10" db="EMBL/GenBank/DDBJ databases">
        <title>Uncovering the secondary metabolism of Penicillium species provides insights into the evolution of 6-MSA pathways.</title>
        <authorList>
            <person name="Nielsen J.C."/>
            <person name="Nielsen J."/>
        </authorList>
    </citation>
    <scope>NUCLEOTIDE SEQUENCE [LARGE SCALE GENOMIC DNA]</scope>
    <source>
        <strain evidence="3">IBT 13039</strain>
    </source>
</reference>
<dbReference type="EMBL" id="MOOB01000072">
    <property type="protein sequence ID" value="OQE75620.1"/>
    <property type="molecule type" value="Genomic_DNA"/>
</dbReference>
<dbReference type="PANTHER" id="PTHR12905:SF0">
    <property type="entry name" value="CALCINEURIN-LIKE PHOSPHOESTERASE DOMAIN-CONTAINING PROTEIN"/>
    <property type="match status" value="1"/>
</dbReference>
<dbReference type="EMBL" id="CAJVNV010000099">
    <property type="protein sequence ID" value="CAG8041099.1"/>
    <property type="molecule type" value="Genomic_DNA"/>
</dbReference>
<feature type="domain" description="Calcineurin-like phosphoesterase" evidence="1">
    <location>
        <begin position="48"/>
        <end position="299"/>
    </location>
</feature>
<evidence type="ECO:0000313" key="4">
    <source>
        <dbReference type="Proteomes" id="UP000191691"/>
    </source>
</evidence>
<name>A0A1V6XKE4_PENNA</name>
<dbReference type="Gene3D" id="3.60.21.10">
    <property type="match status" value="1"/>
</dbReference>